<proteinExistence type="predicted"/>
<reference evidence="1" key="1">
    <citation type="submission" date="2022-01" db="EMBL/GenBank/DDBJ databases">
        <title>Genome Sequence Resource for Two Populations of Ditylenchus destructor, the Migratory Endoparasitic Phytonematode.</title>
        <authorList>
            <person name="Zhang H."/>
            <person name="Lin R."/>
            <person name="Xie B."/>
        </authorList>
    </citation>
    <scope>NUCLEOTIDE SEQUENCE</scope>
    <source>
        <strain evidence="1">BazhouSP</strain>
    </source>
</reference>
<dbReference type="AlphaFoldDB" id="A0AAD4MRP5"/>
<comment type="caution">
    <text evidence="1">The sequence shown here is derived from an EMBL/GenBank/DDBJ whole genome shotgun (WGS) entry which is preliminary data.</text>
</comment>
<sequence>MADVYKRLSFVLISILGLGTVIALFVFLPSQQVHGAESDPNNSTSHDKINGRAVITRKEPGLVYNYWTIRPENDPKHARILLDRICQVPQDGDSGYHPENVEGLDEEAKQSILEENSMYESMQDVYGLLVHKLSVSVEGEGNGTVFLEERKKKLEFAKNIIRSYYRLDIYRRSLEAIVESQVKDEEGKRAHLGGVVSEIKDRLSAIASAFPGDMGDVKDSENYIVLVLGTNNTLPPGHWKEWEELQ</sequence>
<dbReference type="EMBL" id="JAKKPZ010000106">
    <property type="protein sequence ID" value="KAI1702032.1"/>
    <property type="molecule type" value="Genomic_DNA"/>
</dbReference>
<evidence type="ECO:0000313" key="1">
    <source>
        <dbReference type="EMBL" id="KAI1702032.1"/>
    </source>
</evidence>
<accession>A0AAD4MRP5</accession>
<organism evidence="1 2">
    <name type="scientific">Ditylenchus destructor</name>
    <dbReference type="NCBI Taxonomy" id="166010"/>
    <lineage>
        <taxon>Eukaryota</taxon>
        <taxon>Metazoa</taxon>
        <taxon>Ecdysozoa</taxon>
        <taxon>Nematoda</taxon>
        <taxon>Chromadorea</taxon>
        <taxon>Rhabditida</taxon>
        <taxon>Tylenchina</taxon>
        <taxon>Tylenchomorpha</taxon>
        <taxon>Sphaerularioidea</taxon>
        <taxon>Anguinidae</taxon>
        <taxon>Anguininae</taxon>
        <taxon>Ditylenchus</taxon>
    </lineage>
</organism>
<dbReference type="Proteomes" id="UP001201812">
    <property type="component" value="Unassembled WGS sequence"/>
</dbReference>
<name>A0AAD4MRP5_9BILA</name>
<gene>
    <name evidence="1" type="ORF">DdX_15715</name>
</gene>
<evidence type="ECO:0000313" key="2">
    <source>
        <dbReference type="Proteomes" id="UP001201812"/>
    </source>
</evidence>
<keyword evidence="2" id="KW-1185">Reference proteome</keyword>
<protein>
    <submittedName>
        <fullName evidence="1">Uncharacterized protein</fullName>
    </submittedName>
</protein>